<evidence type="ECO:0000256" key="4">
    <source>
        <dbReference type="ARBA" id="ARBA00022801"/>
    </source>
</evidence>
<feature type="region of interest" description="Disordered" evidence="7">
    <location>
        <begin position="22"/>
        <end position="46"/>
    </location>
</feature>
<evidence type="ECO:0000256" key="5">
    <source>
        <dbReference type="ARBA" id="ARBA00022833"/>
    </source>
</evidence>
<dbReference type="GeneID" id="28852675"/>
<keyword evidence="6 8" id="KW-0482">Metalloprotease</keyword>
<dbReference type="GO" id="GO:0006508">
    <property type="term" value="P:proteolysis"/>
    <property type="evidence" value="ECO:0007669"/>
    <property type="project" value="UniProtKB-KW"/>
</dbReference>
<keyword evidence="2" id="KW-0645">Protease</keyword>
<evidence type="ECO:0000256" key="7">
    <source>
        <dbReference type="SAM" id="MobiDB-lite"/>
    </source>
</evidence>
<feature type="compositionally biased region" description="Basic residues" evidence="7">
    <location>
        <begin position="307"/>
        <end position="319"/>
    </location>
</feature>
<sequence length="486" mass="54595">MESQSQFQCSAPCKHDRIHLDDTARGRTSEFKRPTKNQRLKDASTNGVLPSTTRWPYVTGPAMFNDPNTFPAPLLLAGYYLDLDPKQTPQTVKDWLEAEYRNPVTTQRQSIYLVGSPSIGGNLAQMTDWSLPMSLHEGDKEQVTLAWPKLEKLQDYVSAFYHGMEVKTLTDTFSWQPFDHNKAQKKTHSSRYAHPKEQLVGLKSPHQIVGVRCRPSPDGVSRMQVNLQDIVGALMPNIPENAYAMLMLLNLDMYEDEDEIFTSGRAYGSSRVAVVSSFRDNPLLSSDDGQHRWPASHCAFFTEGKTSQKHQMPRTHPKTRGGNASLPSWGPIHSAVRDAATHQYAFDLTNHANDEHHHVEWLSRTAQTVTHELGHCLGIGHCPYFACVMQGCASSDEAIRQPPYLCPICLEKVSLALFQHENLAGTIDTNELNGHHPRQVYVRRRYAALLAVCERWAKADSSSSMFVGLKAWLELVLTSSMLVPAE</sequence>
<accession>A0A179F2A1</accession>
<evidence type="ECO:0000256" key="2">
    <source>
        <dbReference type="ARBA" id="ARBA00022670"/>
    </source>
</evidence>
<comment type="cofactor">
    <cofactor evidence="1">
        <name>Zn(2+)</name>
        <dbReference type="ChEBI" id="CHEBI:29105"/>
    </cofactor>
</comment>
<gene>
    <name evidence="8" type="ORF">VFPPC_10284</name>
</gene>
<dbReference type="SUPFAM" id="SSF55486">
    <property type="entry name" value="Metalloproteases ('zincins'), catalytic domain"/>
    <property type="match status" value="2"/>
</dbReference>
<comment type="caution">
    <text evidence="8">The sequence shown here is derived from an EMBL/GenBank/DDBJ whole genome shotgun (WGS) entry which is preliminary data.</text>
</comment>
<evidence type="ECO:0000313" key="9">
    <source>
        <dbReference type="Proteomes" id="UP000078397"/>
    </source>
</evidence>
<dbReference type="KEGG" id="pchm:VFPPC_10284"/>
<evidence type="ECO:0000256" key="1">
    <source>
        <dbReference type="ARBA" id="ARBA00001947"/>
    </source>
</evidence>
<dbReference type="RefSeq" id="XP_018137318.1">
    <property type="nucleotide sequence ID" value="XM_018288681.1"/>
</dbReference>
<proteinExistence type="predicted"/>
<dbReference type="Proteomes" id="UP000078397">
    <property type="component" value="Unassembled WGS sequence"/>
</dbReference>
<dbReference type="EMBL" id="LSBJ02000010">
    <property type="protein sequence ID" value="OAQ59263.1"/>
    <property type="molecule type" value="Genomic_DNA"/>
</dbReference>
<feature type="compositionally biased region" description="Basic and acidic residues" evidence="7">
    <location>
        <begin position="22"/>
        <end position="33"/>
    </location>
</feature>
<dbReference type="CDD" id="cd11375">
    <property type="entry name" value="Peptidase_M54"/>
    <property type="match status" value="1"/>
</dbReference>
<dbReference type="GO" id="GO:0046872">
    <property type="term" value="F:metal ion binding"/>
    <property type="evidence" value="ECO:0007669"/>
    <property type="project" value="UniProtKB-KW"/>
</dbReference>
<evidence type="ECO:0000256" key="3">
    <source>
        <dbReference type="ARBA" id="ARBA00022723"/>
    </source>
</evidence>
<reference evidence="8 9" key="1">
    <citation type="journal article" date="2016" name="PLoS Pathog.">
        <title>Biosynthesis of antibiotic leucinostatins in bio-control fungus Purpureocillium lilacinum and their inhibition on phytophthora revealed by genome mining.</title>
        <authorList>
            <person name="Wang G."/>
            <person name="Liu Z."/>
            <person name="Lin R."/>
            <person name="Li E."/>
            <person name="Mao Z."/>
            <person name="Ling J."/>
            <person name="Yang Y."/>
            <person name="Yin W.B."/>
            <person name="Xie B."/>
        </authorList>
    </citation>
    <scope>NUCLEOTIDE SEQUENCE [LARGE SCALE GENOMIC DNA]</scope>
    <source>
        <strain evidence="8">170</strain>
    </source>
</reference>
<dbReference type="OrthoDB" id="2365600at2759"/>
<keyword evidence="9" id="KW-1185">Reference proteome</keyword>
<dbReference type="PANTHER" id="PTHR15910:SF1">
    <property type="entry name" value="ARCHAEMETZINCIN-2"/>
    <property type="match status" value="1"/>
</dbReference>
<feature type="region of interest" description="Disordered" evidence="7">
    <location>
        <begin position="306"/>
        <end position="327"/>
    </location>
</feature>
<dbReference type="InterPro" id="IPR024079">
    <property type="entry name" value="MetalloPept_cat_dom_sf"/>
</dbReference>
<organism evidence="8 9">
    <name type="scientific">Pochonia chlamydosporia 170</name>
    <dbReference type="NCBI Taxonomy" id="1380566"/>
    <lineage>
        <taxon>Eukaryota</taxon>
        <taxon>Fungi</taxon>
        <taxon>Dikarya</taxon>
        <taxon>Ascomycota</taxon>
        <taxon>Pezizomycotina</taxon>
        <taxon>Sordariomycetes</taxon>
        <taxon>Hypocreomycetidae</taxon>
        <taxon>Hypocreales</taxon>
        <taxon>Clavicipitaceae</taxon>
        <taxon>Pochonia</taxon>
    </lineage>
</organism>
<dbReference type="PANTHER" id="PTHR15910">
    <property type="entry name" value="ARCHAEMETZINCIN"/>
    <property type="match status" value="1"/>
</dbReference>
<dbReference type="Pfam" id="PF07998">
    <property type="entry name" value="Peptidase_M54"/>
    <property type="match status" value="1"/>
</dbReference>
<dbReference type="InterPro" id="IPR012962">
    <property type="entry name" value="Pept_M54_archaemetzincn"/>
</dbReference>
<dbReference type="AlphaFoldDB" id="A0A179F2A1"/>
<keyword evidence="4" id="KW-0378">Hydrolase</keyword>
<keyword evidence="3" id="KW-0479">Metal-binding</keyword>
<dbReference type="Gene3D" id="3.40.390.10">
    <property type="entry name" value="Collagenase (Catalytic Domain)"/>
    <property type="match status" value="1"/>
</dbReference>
<evidence type="ECO:0000313" key="8">
    <source>
        <dbReference type="EMBL" id="OAQ59263.1"/>
    </source>
</evidence>
<keyword evidence="5" id="KW-0862">Zinc</keyword>
<name>A0A179F2A1_METCM</name>
<dbReference type="GO" id="GO:0008237">
    <property type="term" value="F:metallopeptidase activity"/>
    <property type="evidence" value="ECO:0007669"/>
    <property type="project" value="UniProtKB-KW"/>
</dbReference>
<protein>
    <submittedName>
        <fullName evidence="8">Metalloproteases (Zincins), catalytic</fullName>
    </submittedName>
</protein>
<evidence type="ECO:0000256" key="6">
    <source>
        <dbReference type="ARBA" id="ARBA00023049"/>
    </source>
</evidence>